<dbReference type="AlphaFoldDB" id="A0AAE1AK68"/>
<dbReference type="Proteomes" id="UP001283361">
    <property type="component" value="Unassembled WGS sequence"/>
</dbReference>
<accession>A0AAE1AK68</accession>
<comment type="caution">
    <text evidence="1">The sequence shown here is derived from an EMBL/GenBank/DDBJ whole genome shotgun (WGS) entry which is preliminary data.</text>
</comment>
<dbReference type="EMBL" id="JAWDGP010001753">
    <property type="protein sequence ID" value="KAK3788621.1"/>
    <property type="molecule type" value="Genomic_DNA"/>
</dbReference>
<evidence type="ECO:0000313" key="2">
    <source>
        <dbReference type="Proteomes" id="UP001283361"/>
    </source>
</evidence>
<proteinExistence type="predicted"/>
<name>A0AAE1AK68_9GAST</name>
<organism evidence="1 2">
    <name type="scientific">Elysia crispata</name>
    <name type="common">lettuce slug</name>
    <dbReference type="NCBI Taxonomy" id="231223"/>
    <lineage>
        <taxon>Eukaryota</taxon>
        <taxon>Metazoa</taxon>
        <taxon>Spiralia</taxon>
        <taxon>Lophotrochozoa</taxon>
        <taxon>Mollusca</taxon>
        <taxon>Gastropoda</taxon>
        <taxon>Heterobranchia</taxon>
        <taxon>Euthyneura</taxon>
        <taxon>Panpulmonata</taxon>
        <taxon>Sacoglossa</taxon>
        <taxon>Placobranchoidea</taxon>
        <taxon>Plakobranchidae</taxon>
        <taxon>Elysia</taxon>
    </lineage>
</organism>
<evidence type="ECO:0000313" key="1">
    <source>
        <dbReference type="EMBL" id="KAK3788621.1"/>
    </source>
</evidence>
<keyword evidence="2" id="KW-1185">Reference proteome</keyword>
<sequence>MAIKHSILLDWRQQLSDTHAKPVKILLKSNRSYIVAKGASFEMVVLQQKLVFLHSHFLLQHPYYLRYGHSTCHMTIDPDESYHLYLLDCLNILVAPVLNVAPEKWRLVHMNVNFLVRSEARCTPCTLIQEC</sequence>
<protein>
    <submittedName>
        <fullName evidence="1">Uncharacterized protein</fullName>
    </submittedName>
</protein>
<gene>
    <name evidence="1" type="ORF">RRG08_031277</name>
</gene>
<reference evidence="1" key="1">
    <citation type="journal article" date="2023" name="G3 (Bethesda)">
        <title>A reference genome for the long-term kleptoplast-retaining sea slug Elysia crispata morphotype clarki.</title>
        <authorList>
            <person name="Eastman K.E."/>
            <person name="Pendleton A.L."/>
            <person name="Shaikh M.A."/>
            <person name="Suttiyut T."/>
            <person name="Ogas R."/>
            <person name="Tomko P."/>
            <person name="Gavelis G."/>
            <person name="Widhalm J.R."/>
            <person name="Wisecaver J.H."/>
        </authorList>
    </citation>
    <scope>NUCLEOTIDE SEQUENCE</scope>
    <source>
        <strain evidence="1">ECLA1</strain>
    </source>
</reference>